<dbReference type="AlphaFoldDB" id="A0A820H840"/>
<proteinExistence type="predicted"/>
<protein>
    <recommendedName>
        <fullName evidence="3">Tetratricopeptide repeat protein</fullName>
    </recommendedName>
</protein>
<reference evidence="1" key="1">
    <citation type="submission" date="2021-02" db="EMBL/GenBank/DDBJ databases">
        <authorList>
            <person name="Nowell W R."/>
        </authorList>
    </citation>
    <scope>NUCLEOTIDE SEQUENCE</scope>
</reference>
<name>A0A820H840_9BILA</name>
<feature type="non-terminal residue" evidence="1">
    <location>
        <position position="53"/>
    </location>
</feature>
<evidence type="ECO:0008006" key="3">
    <source>
        <dbReference type="Google" id="ProtNLM"/>
    </source>
</evidence>
<accession>A0A820H840</accession>
<dbReference type="EMBL" id="CAJOBE010030500">
    <property type="protein sequence ID" value="CAF4289520.1"/>
    <property type="molecule type" value="Genomic_DNA"/>
</dbReference>
<dbReference type="Proteomes" id="UP000663874">
    <property type="component" value="Unassembled WGS sequence"/>
</dbReference>
<sequence length="53" mass="6424">MTQSNITLFFRNLLIEMGEYIQAERYFSVILNTLSPNDEEMTCIFFYMGRIYR</sequence>
<evidence type="ECO:0000313" key="2">
    <source>
        <dbReference type="Proteomes" id="UP000663874"/>
    </source>
</evidence>
<gene>
    <name evidence="1" type="ORF">FNK824_LOCUS40216</name>
</gene>
<organism evidence="1 2">
    <name type="scientific">Rotaria sordida</name>
    <dbReference type="NCBI Taxonomy" id="392033"/>
    <lineage>
        <taxon>Eukaryota</taxon>
        <taxon>Metazoa</taxon>
        <taxon>Spiralia</taxon>
        <taxon>Gnathifera</taxon>
        <taxon>Rotifera</taxon>
        <taxon>Eurotatoria</taxon>
        <taxon>Bdelloidea</taxon>
        <taxon>Philodinida</taxon>
        <taxon>Philodinidae</taxon>
        <taxon>Rotaria</taxon>
    </lineage>
</organism>
<comment type="caution">
    <text evidence="1">The sequence shown here is derived from an EMBL/GenBank/DDBJ whole genome shotgun (WGS) entry which is preliminary data.</text>
</comment>
<evidence type="ECO:0000313" key="1">
    <source>
        <dbReference type="EMBL" id="CAF4289520.1"/>
    </source>
</evidence>